<dbReference type="EMBL" id="BKBI01000010">
    <property type="protein sequence ID" value="GEQ36034.1"/>
    <property type="molecule type" value="Genomic_DNA"/>
</dbReference>
<dbReference type="RefSeq" id="WP_091761329.1">
    <property type="nucleotide sequence ID" value="NZ_BJVX01000010.1"/>
</dbReference>
<evidence type="ECO:0000313" key="1">
    <source>
        <dbReference type="EMBL" id="GEQ36034.1"/>
    </source>
</evidence>
<name>A0AAV3WQF4_9LACT</name>
<reference evidence="1" key="1">
    <citation type="submission" date="2019-08" db="EMBL/GenBank/DDBJ databases">
        <title>Marinilactibacillus psychrotolerans M13-2T whole genome sequencing project.</title>
        <authorList>
            <person name="Ishikawa M."/>
            <person name="Suzuki T."/>
            <person name="Matsutani M."/>
        </authorList>
    </citation>
    <scope>NUCLEOTIDE SEQUENCE</scope>
    <source>
        <strain evidence="1">M13-2T</strain>
    </source>
</reference>
<gene>
    <name evidence="1" type="ORF">M132T_15420</name>
</gene>
<dbReference type="GeneID" id="96911551"/>
<organism evidence="1 2">
    <name type="scientific">Marinilactibacillus psychrotolerans</name>
    <dbReference type="NCBI Taxonomy" id="191770"/>
    <lineage>
        <taxon>Bacteria</taxon>
        <taxon>Bacillati</taxon>
        <taxon>Bacillota</taxon>
        <taxon>Bacilli</taxon>
        <taxon>Lactobacillales</taxon>
        <taxon>Carnobacteriaceae</taxon>
        <taxon>Marinilactibacillus</taxon>
    </lineage>
</organism>
<accession>A0AAV3WQF4</accession>
<dbReference type="Proteomes" id="UP000887127">
    <property type="component" value="Unassembled WGS sequence"/>
</dbReference>
<proteinExistence type="predicted"/>
<evidence type="ECO:0000313" key="2">
    <source>
        <dbReference type="Proteomes" id="UP000887127"/>
    </source>
</evidence>
<dbReference type="AlphaFoldDB" id="A0AAV3WQF4"/>
<sequence>MTKNTLGDLNNHLFEQLERLNDDSLTEEELQQELKRSDAMSKIATNLVNNANTILKAQTVYDNSIDANAKKPRMLEGSD</sequence>
<comment type="caution">
    <text evidence="1">The sequence shown here is derived from an EMBL/GenBank/DDBJ whole genome shotgun (WGS) entry which is preliminary data.</text>
</comment>
<protein>
    <submittedName>
        <fullName evidence="1">Phage protein</fullName>
    </submittedName>
</protein>